<dbReference type="OrthoDB" id="1707618at2"/>
<gene>
    <name evidence="2" type="ORF">DX130_02600</name>
</gene>
<dbReference type="Proteomes" id="UP000261905">
    <property type="component" value="Unassembled WGS sequence"/>
</dbReference>
<evidence type="ECO:0000313" key="3">
    <source>
        <dbReference type="Proteomes" id="UP000261905"/>
    </source>
</evidence>
<proteinExistence type="predicted"/>
<feature type="domain" description="PRC-barrel" evidence="1">
    <location>
        <begin position="2"/>
        <end position="70"/>
    </location>
</feature>
<name>A0A371PID9_9BACL</name>
<evidence type="ECO:0000313" key="2">
    <source>
        <dbReference type="EMBL" id="REK75981.1"/>
    </source>
</evidence>
<dbReference type="SUPFAM" id="SSF50346">
    <property type="entry name" value="PRC-barrel domain"/>
    <property type="match status" value="1"/>
</dbReference>
<keyword evidence="3" id="KW-1185">Reference proteome</keyword>
<organism evidence="2 3">
    <name type="scientific">Paenibacillus paeoniae</name>
    <dbReference type="NCBI Taxonomy" id="2292705"/>
    <lineage>
        <taxon>Bacteria</taxon>
        <taxon>Bacillati</taxon>
        <taxon>Bacillota</taxon>
        <taxon>Bacilli</taxon>
        <taxon>Bacillales</taxon>
        <taxon>Paenibacillaceae</taxon>
        <taxon>Paenibacillus</taxon>
    </lineage>
</organism>
<dbReference type="Gene3D" id="2.30.30.240">
    <property type="entry name" value="PRC-barrel domain"/>
    <property type="match status" value="1"/>
</dbReference>
<dbReference type="InterPro" id="IPR011033">
    <property type="entry name" value="PRC_barrel-like_sf"/>
</dbReference>
<dbReference type="InterPro" id="IPR027275">
    <property type="entry name" value="PRC-brl_dom"/>
</dbReference>
<dbReference type="AlphaFoldDB" id="A0A371PID9"/>
<sequence length="178" mass="19582">MIKLQQLIGLPVIVIHSGKQVGTVKDCWFDENWKLNGLILEFAKWFATKVRIVAWNDVLTCGEDVVIIASEEAVTAMKPGKVSRAFYSGVVKLKEMPVVTVHGDQLGLLSDVYFYPLQGTQIVGYELTDGFVSDLMEGRKWLKAPSDPDMVLLGEDAIIVPAVSEAELEPVAASNFRG</sequence>
<dbReference type="RefSeq" id="WP_116042601.1">
    <property type="nucleotide sequence ID" value="NZ_QUBQ01000001.1"/>
</dbReference>
<dbReference type="Pfam" id="PF05239">
    <property type="entry name" value="PRC"/>
    <property type="match status" value="1"/>
</dbReference>
<reference evidence="2 3" key="1">
    <citation type="submission" date="2018-08" db="EMBL/GenBank/DDBJ databases">
        <title>Paenibacillus sp. M4BSY-1, whole genome shotgun sequence.</title>
        <authorList>
            <person name="Tuo L."/>
        </authorList>
    </citation>
    <scope>NUCLEOTIDE SEQUENCE [LARGE SCALE GENOMIC DNA]</scope>
    <source>
        <strain evidence="2 3">M4BSY-1</strain>
    </source>
</reference>
<comment type="caution">
    <text evidence="2">The sequence shown here is derived from an EMBL/GenBank/DDBJ whole genome shotgun (WGS) entry which is preliminary data.</text>
</comment>
<accession>A0A371PID9</accession>
<evidence type="ECO:0000259" key="1">
    <source>
        <dbReference type="Pfam" id="PF05239"/>
    </source>
</evidence>
<protein>
    <submittedName>
        <fullName evidence="2">Photosystem reaction center subunit H</fullName>
    </submittedName>
</protein>
<dbReference type="EMBL" id="QUBQ01000001">
    <property type="protein sequence ID" value="REK75981.1"/>
    <property type="molecule type" value="Genomic_DNA"/>
</dbReference>